<organism evidence="3 4">
    <name type="scientific">Digitaria exilis</name>
    <dbReference type="NCBI Taxonomy" id="1010633"/>
    <lineage>
        <taxon>Eukaryota</taxon>
        <taxon>Viridiplantae</taxon>
        <taxon>Streptophyta</taxon>
        <taxon>Embryophyta</taxon>
        <taxon>Tracheophyta</taxon>
        <taxon>Spermatophyta</taxon>
        <taxon>Magnoliopsida</taxon>
        <taxon>Liliopsida</taxon>
        <taxon>Poales</taxon>
        <taxon>Poaceae</taxon>
        <taxon>PACMAD clade</taxon>
        <taxon>Panicoideae</taxon>
        <taxon>Panicodae</taxon>
        <taxon>Paniceae</taxon>
        <taxon>Anthephorinae</taxon>
        <taxon>Digitaria</taxon>
    </lineage>
</organism>
<dbReference type="AlphaFoldDB" id="A0A835BF19"/>
<keyword evidence="4" id="KW-1185">Reference proteome</keyword>
<dbReference type="EMBL" id="JACEFO010001882">
    <property type="protein sequence ID" value="KAF8696241.1"/>
    <property type="molecule type" value="Genomic_DNA"/>
</dbReference>
<dbReference type="Proteomes" id="UP000636709">
    <property type="component" value="Unassembled WGS sequence"/>
</dbReference>
<protein>
    <recommendedName>
        <fullName evidence="2">Myb/SANT-like DNA-binding domain-containing protein</fullName>
    </recommendedName>
</protein>
<dbReference type="PANTHER" id="PTHR31307">
    <property type="entry name" value="TRIHELIX TRANSCRIPTION FACTOR ASIL2"/>
    <property type="match status" value="1"/>
</dbReference>
<dbReference type="GO" id="GO:0005634">
    <property type="term" value="C:nucleus"/>
    <property type="evidence" value="ECO:0007669"/>
    <property type="project" value="TreeGrafter"/>
</dbReference>
<feature type="region of interest" description="Disordered" evidence="1">
    <location>
        <begin position="16"/>
        <end position="45"/>
    </location>
</feature>
<comment type="caution">
    <text evidence="3">The sequence shown here is derived from an EMBL/GenBank/DDBJ whole genome shotgun (WGS) entry which is preliminary data.</text>
</comment>
<name>A0A835BF19_9POAL</name>
<gene>
    <name evidence="3" type="ORF">HU200_037142</name>
</gene>
<feature type="compositionally biased region" description="Acidic residues" evidence="1">
    <location>
        <begin position="363"/>
        <end position="376"/>
    </location>
</feature>
<dbReference type="GO" id="GO:0000976">
    <property type="term" value="F:transcription cis-regulatory region binding"/>
    <property type="evidence" value="ECO:0007669"/>
    <property type="project" value="TreeGrafter"/>
</dbReference>
<dbReference type="OrthoDB" id="691673at2759"/>
<dbReference type="InterPro" id="IPR044823">
    <property type="entry name" value="ASIL1/2-like"/>
</dbReference>
<sequence>MGDDAAHDLESLAAAMVDGAAAGAPHSPSPSPSSSGASSPRTKRRRTDRYALGFEFAPRLAPYEVVAPPRSGPSWTESSTFALLDAWGDRFVRAGRSGLRADEWLEVARVASAAVGRPPGYYSETHCRNRIDTLRKKFKKERERVRLAARRSIPAPRGPLKWVYYDKMVSILYPSPPPPPPPSLLPAFVKRRRDTQPSRRLRWGAKAPECLLGGGGDAGPRVSGPGAELVEGEHKVSGLGTESAEGEPRVSGLAAELVEGEPKVSRPSAAFVEGEPKVSGLGAELVELEPQKISAVQGNWNGFLAVTESIQKFGEVFARIESSKRRHMAEVEQMRKDLQRDLDAKWREILEKAQAEIACLSDVDGDEDDVEEDGDGGDDKRLEDGGGQEQSNGVMDASP</sequence>
<evidence type="ECO:0000259" key="2">
    <source>
        <dbReference type="Pfam" id="PF13837"/>
    </source>
</evidence>
<dbReference type="InterPro" id="IPR044822">
    <property type="entry name" value="Myb_DNA-bind_4"/>
</dbReference>
<accession>A0A835BF19</accession>
<dbReference type="Pfam" id="PF13837">
    <property type="entry name" value="Myb_DNA-bind_4"/>
    <property type="match status" value="1"/>
</dbReference>
<evidence type="ECO:0000313" key="4">
    <source>
        <dbReference type="Proteomes" id="UP000636709"/>
    </source>
</evidence>
<dbReference type="PANTHER" id="PTHR31307:SF6">
    <property type="entry name" value="OS01G0718900 PROTEIN"/>
    <property type="match status" value="1"/>
</dbReference>
<evidence type="ECO:0000313" key="3">
    <source>
        <dbReference type="EMBL" id="KAF8696241.1"/>
    </source>
</evidence>
<feature type="region of interest" description="Disordered" evidence="1">
    <location>
        <begin position="360"/>
        <end position="399"/>
    </location>
</feature>
<feature type="compositionally biased region" description="Low complexity" evidence="1">
    <location>
        <begin position="16"/>
        <end position="40"/>
    </location>
</feature>
<reference evidence="3" key="1">
    <citation type="submission" date="2020-07" db="EMBL/GenBank/DDBJ databases">
        <title>Genome sequence and genetic diversity analysis of an under-domesticated orphan crop, white fonio (Digitaria exilis).</title>
        <authorList>
            <person name="Bennetzen J.L."/>
            <person name="Chen S."/>
            <person name="Ma X."/>
            <person name="Wang X."/>
            <person name="Yssel A.E.J."/>
            <person name="Chaluvadi S.R."/>
            <person name="Johnson M."/>
            <person name="Gangashetty P."/>
            <person name="Hamidou F."/>
            <person name="Sanogo M.D."/>
            <person name="Zwaenepoel A."/>
            <person name="Wallace J."/>
            <person name="Van De Peer Y."/>
            <person name="Van Deynze A."/>
        </authorList>
    </citation>
    <scope>NUCLEOTIDE SEQUENCE</scope>
    <source>
        <tissue evidence="3">Leaves</tissue>
    </source>
</reference>
<feature type="domain" description="Myb/SANT-like DNA-binding" evidence="2">
    <location>
        <begin position="74"/>
        <end position="170"/>
    </location>
</feature>
<evidence type="ECO:0000256" key="1">
    <source>
        <dbReference type="SAM" id="MobiDB-lite"/>
    </source>
</evidence>
<proteinExistence type="predicted"/>